<evidence type="ECO:0000313" key="3">
    <source>
        <dbReference type="Proteomes" id="UP000799118"/>
    </source>
</evidence>
<keyword evidence="3" id="KW-1185">Reference proteome</keyword>
<dbReference type="Proteomes" id="UP000799118">
    <property type="component" value="Unassembled WGS sequence"/>
</dbReference>
<gene>
    <name evidence="2" type="ORF">BT96DRAFT_1016411</name>
</gene>
<reference evidence="2" key="1">
    <citation type="journal article" date="2019" name="Environ. Microbiol.">
        <title>Fungal ecological strategies reflected in gene transcription - a case study of two litter decomposers.</title>
        <authorList>
            <person name="Barbi F."/>
            <person name="Kohler A."/>
            <person name="Barry K."/>
            <person name="Baskaran P."/>
            <person name="Daum C."/>
            <person name="Fauchery L."/>
            <person name="Ihrmark K."/>
            <person name="Kuo A."/>
            <person name="LaButti K."/>
            <person name="Lipzen A."/>
            <person name="Morin E."/>
            <person name="Grigoriev I.V."/>
            <person name="Henrissat B."/>
            <person name="Lindahl B."/>
            <person name="Martin F."/>
        </authorList>
    </citation>
    <scope>NUCLEOTIDE SEQUENCE</scope>
    <source>
        <strain evidence="2">JB14</strain>
    </source>
</reference>
<sequence>MDALPTPLFHPSGTPLDLLDGLLHIPCYLLLVHPGYLDPTSVPKKILRAARGQKVAQLAKGFEAYDKFTVVDIPDLTSSDLCQELKGIEVMIHTAAVLPSYRGEMDAVEKFSTEGTEKILDSARLAGVRNVVVTGSHATYNANGPLGPRDWQSITFDHAREAENKTGFGA</sequence>
<dbReference type="InterPro" id="IPR002225">
    <property type="entry name" value="3Beta_OHSteriod_DH/Estase"/>
</dbReference>
<evidence type="ECO:0000259" key="1">
    <source>
        <dbReference type="Pfam" id="PF01073"/>
    </source>
</evidence>
<evidence type="ECO:0000313" key="2">
    <source>
        <dbReference type="EMBL" id="KAE9404417.1"/>
    </source>
</evidence>
<protein>
    <recommendedName>
        <fullName evidence="1">3-beta hydroxysteroid dehydrogenase/isomerase domain-containing protein</fullName>
    </recommendedName>
</protein>
<dbReference type="SUPFAM" id="SSF51735">
    <property type="entry name" value="NAD(P)-binding Rossmann-fold domains"/>
    <property type="match status" value="1"/>
</dbReference>
<dbReference type="EMBL" id="ML769417">
    <property type="protein sequence ID" value="KAE9404417.1"/>
    <property type="molecule type" value="Genomic_DNA"/>
</dbReference>
<dbReference type="AlphaFoldDB" id="A0A6A4I5P0"/>
<dbReference type="Pfam" id="PF01073">
    <property type="entry name" value="3Beta_HSD"/>
    <property type="match status" value="1"/>
</dbReference>
<dbReference type="GO" id="GO:0006694">
    <property type="term" value="P:steroid biosynthetic process"/>
    <property type="evidence" value="ECO:0007669"/>
    <property type="project" value="InterPro"/>
</dbReference>
<proteinExistence type="predicted"/>
<feature type="domain" description="3-beta hydroxysteroid dehydrogenase/isomerase" evidence="1">
    <location>
        <begin position="66"/>
        <end position="137"/>
    </location>
</feature>
<dbReference type="GO" id="GO:0016616">
    <property type="term" value="F:oxidoreductase activity, acting on the CH-OH group of donors, NAD or NADP as acceptor"/>
    <property type="evidence" value="ECO:0007669"/>
    <property type="project" value="InterPro"/>
</dbReference>
<dbReference type="Gene3D" id="3.40.50.720">
    <property type="entry name" value="NAD(P)-binding Rossmann-like Domain"/>
    <property type="match status" value="1"/>
</dbReference>
<dbReference type="InterPro" id="IPR036291">
    <property type="entry name" value="NAD(P)-bd_dom_sf"/>
</dbReference>
<dbReference type="OrthoDB" id="2735536at2759"/>
<name>A0A6A4I5P0_9AGAR</name>
<accession>A0A6A4I5P0</accession>
<organism evidence="2 3">
    <name type="scientific">Gymnopus androsaceus JB14</name>
    <dbReference type="NCBI Taxonomy" id="1447944"/>
    <lineage>
        <taxon>Eukaryota</taxon>
        <taxon>Fungi</taxon>
        <taxon>Dikarya</taxon>
        <taxon>Basidiomycota</taxon>
        <taxon>Agaricomycotina</taxon>
        <taxon>Agaricomycetes</taxon>
        <taxon>Agaricomycetidae</taxon>
        <taxon>Agaricales</taxon>
        <taxon>Marasmiineae</taxon>
        <taxon>Omphalotaceae</taxon>
        <taxon>Gymnopus</taxon>
    </lineage>
</organism>